<sequence>MVLGTPKWAIQTDRRISAMDSAVMSWTGAASGHSENLSMNLTKSRNAFVNGHVQFKIITLASAILSVAHWAAVTTANIWRHTNDGRAVVMMPDDALKFDPFSLFHMKHHSMSRTYDGIKLQPCSSCWVVLDRTRQQSLPFERTDYAAIPGRYLEETKKIFSCRLSCACRVIENAFSILGAKWRIFQGKFAGQPHIVEKMVLGTVALHNFLMVTKQLDTSRYCTDTFVDQENSGVLLPAWGRSSTKVGKIGSNNSARAAINARNQLAFYFVSPYGDVLWQYAVVNRGWAMDNTSITTTKALADLTLPLGLAAEPALPLDLAAGPALLLDLAAHSTATGNSGRSRTASGTSGRTSTAVGPSSRSSTAVGPGGRHSTAVGSSGRSTTATRIHSSVVTINFTNPFATLRQGRGTGDQLETKINQHWKQALGATLEL</sequence>
<name>A0ABQ9HIB1_9NEOP</name>
<dbReference type="Proteomes" id="UP001159363">
    <property type="component" value="Chromosome 4"/>
</dbReference>
<comment type="caution">
    <text evidence="2">The sequence shown here is derived from an EMBL/GenBank/DDBJ whole genome shotgun (WGS) entry which is preliminary data.</text>
</comment>
<dbReference type="EMBL" id="JARBHB010000005">
    <property type="protein sequence ID" value="KAJ8884067.1"/>
    <property type="molecule type" value="Genomic_DNA"/>
</dbReference>
<accession>A0ABQ9HIB1</accession>
<evidence type="ECO:0000313" key="3">
    <source>
        <dbReference type="Proteomes" id="UP001159363"/>
    </source>
</evidence>
<gene>
    <name evidence="2" type="ORF">PR048_015924</name>
</gene>
<protein>
    <recommendedName>
        <fullName evidence="4">DDE Tnp4 domain-containing protein</fullName>
    </recommendedName>
</protein>
<reference evidence="2 3" key="1">
    <citation type="submission" date="2023-02" db="EMBL/GenBank/DDBJ databases">
        <title>LHISI_Scaffold_Assembly.</title>
        <authorList>
            <person name="Stuart O.P."/>
            <person name="Cleave R."/>
            <person name="Magrath M.J.L."/>
            <person name="Mikheyev A.S."/>
        </authorList>
    </citation>
    <scope>NUCLEOTIDE SEQUENCE [LARGE SCALE GENOMIC DNA]</scope>
    <source>
        <strain evidence="2">Daus_M_001</strain>
        <tissue evidence="2">Leg muscle</tissue>
    </source>
</reference>
<evidence type="ECO:0000256" key="1">
    <source>
        <dbReference type="SAM" id="MobiDB-lite"/>
    </source>
</evidence>
<feature type="compositionally biased region" description="Polar residues" evidence="1">
    <location>
        <begin position="375"/>
        <end position="385"/>
    </location>
</feature>
<feature type="region of interest" description="Disordered" evidence="1">
    <location>
        <begin position="335"/>
        <end position="385"/>
    </location>
</feature>
<evidence type="ECO:0000313" key="2">
    <source>
        <dbReference type="EMBL" id="KAJ8884067.1"/>
    </source>
</evidence>
<feature type="compositionally biased region" description="Low complexity" evidence="1">
    <location>
        <begin position="335"/>
        <end position="357"/>
    </location>
</feature>
<proteinExistence type="predicted"/>
<evidence type="ECO:0008006" key="4">
    <source>
        <dbReference type="Google" id="ProtNLM"/>
    </source>
</evidence>
<organism evidence="2 3">
    <name type="scientific">Dryococelus australis</name>
    <dbReference type="NCBI Taxonomy" id="614101"/>
    <lineage>
        <taxon>Eukaryota</taxon>
        <taxon>Metazoa</taxon>
        <taxon>Ecdysozoa</taxon>
        <taxon>Arthropoda</taxon>
        <taxon>Hexapoda</taxon>
        <taxon>Insecta</taxon>
        <taxon>Pterygota</taxon>
        <taxon>Neoptera</taxon>
        <taxon>Polyneoptera</taxon>
        <taxon>Phasmatodea</taxon>
        <taxon>Verophasmatodea</taxon>
        <taxon>Anareolatae</taxon>
        <taxon>Phasmatidae</taxon>
        <taxon>Eurycanthinae</taxon>
        <taxon>Dryococelus</taxon>
    </lineage>
</organism>
<keyword evidence="3" id="KW-1185">Reference proteome</keyword>